<dbReference type="AlphaFoldDB" id="A0A1E5XLJ7"/>
<dbReference type="RefSeq" id="WP_069911363.1">
    <property type="nucleotide sequence ID" value="NZ_LAJE02000285.1"/>
</dbReference>
<dbReference type="Pfam" id="PF01261">
    <property type="entry name" value="AP_endonuc_2"/>
    <property type="match status" value="1"/>
</dbReference>
<reference evidence="2 3" key="1">
    <citation type="journal article" date="2015" name="Genome Announc.">
        <title>Genome Assemblies of Three Soil-Associated Devosia species: D. insulae, D. limi, and D. soli.</title>
        <authorList>
            <person name="Hassan Y.I."/>
            <person name="Lepp D."/>
            <person name="Zhou T."/>
        </authorList>
    </citation>
    <scope>NUCLEOTIDE SEQUENCE [LARGE SCALE GENOMIC DNA]</scope>
    <source>
        <strain evidence="2 3">DS-56</strain>
    </source>
</reference>
<evidence type="ECO:0000259" key="1">
    <source>
        <dbReference type="Pfam" id="PF01261"/>
    </source>
</evidence>
<dbReference type="PANTHER" id="PTHR12110">
    <property type="entry name" value="HYDROXYPYRUVATE ISOMERASE"/>
    <property type="match status" value="1"/>
</dbReference>
<proteinExistence type="predicted"/>
<dbReference type="InterPro" id="IPR050312">
    <property type="entry name" value="IolE/XylAMocC-like"/>
</dbReference>
<gene>
    <name evidence="2" type="ORF">VW23_026035</name>
</gene>
<sequence>MCRRVRDAGFSGIFTRFRDNDPLSTRREDAARLKALLADEGVALFQTTGYWQNLVTSDETARGQSVRVVQAALQLAGWMGARGIDTGPGSMNPAGPWFPHPDNWTARAEEQLIRSLRECAKAAEDAGVFLSLESHSLVTPRTPEIAARILDAVDSPWVRCDYDSANWITLETIYDTGGALNAHFDLLGRHICSAHAKDIWVENRLAIHLQDGCPGKGVMDFPTLFTRLEALDADYPLIAEGNSSEELSDVGALFHRIAREGGIRILDVGDKPEAAR</sequence>
<feature type="domain" description="Xylose isomerase-like TIM barrel" evidence="1">
    <location>
        <begin position="3"/>
        <end position="245"/>
    </location>
</feature>
<dbReference type="InterPro" id="IPR013022">
    <property type="entry name" value="Xyl_isomerase-like_TIM-brl"/>
</dbReference>
<keyword evidence="3" id="KW-1185">Reference proteome</keyword>
<dbReference type="EMBL" id="LAJE02000285">
    <property type="protein sequence ID" value="OEO29480.1"/>
    <property type="molecule type" value="Genomic_DNA"/>
</dbReference>
<dbReference type="Gene3D" id="3.20.20.150">
    <property type="entry name" value="Divalent-metal-dependent TIM barrel enzymes"/>
    <property type="match status" value="1"/>
</dbReference>
<dbReference type="InterPro" id="IPR036237">
    <property type="entry name" value="Xyl_isomerase-like_sf"/>
</dbReference>
<dbReference type="Proteomes" id="UP000095463">
    <property type="component" value="Unassembled WGS sequence"/>
</dbReference>
<evidence type="ECO:0000313" key="3">
    <source>
        <dbReference type="Proteomes" id="UP000095463"/>
    </source>
</evidence>
<organism evidence="2 3">
    <name type="scientific">Devosia insulae DS-56</name>
    <dbReference type="NCBI Taxonomy" id="1116389"/>
    <lineage>
        <taxon>Bacteria</taxon>
        <taxon>Pseudomonadati</taxon>
        <taxon>Pseudomonadota</taxon>
        <taxon>Alphaproteobacteria</taxon>
        <taxon>Hyphomicrobiales</taxon>
        <taxon>Devosiaceae</taxon>
        <taxon>Devosia</taxon>
    </lineage>
</organism>
<dbReference type="SUPFAM" id="SSF51658">
    <property type="entry name" value="Xylose isomerase-like"/>
    <property type="match status" value="1"/>
</dbReference>
<evidence type="ECO:0000313" key="2">
    <source>
        <dbReference type="EMBL" id="OEO29480.1"/>
    </source>
</evidence>
<accession>A0A1E5XLJ7</accession>
<protein>
    <recommendedName>
        <fullName evidence="1">Xylose isomerase-like TIM barrel domain-containing protein</fullName>
    </recommendedName>
</protein>
<comment type="caution">
    <text evidence="2">The sequence shown here is derived from an EMBL/GenBank/DDBJ whole genome shotgun (WGS) entry which is preliminary data.</text>
</comment>
<name>A0A1E5XLJ7_9HYPH</name>